<dbReference type="AlphaFoldDB" id="M1DRS1"/>
<evidence type="ECO:0008006" key="4">
    <source>
        <dbReference type="Google" id="ProtNLM"/>
    </source>
</evidence>
<dbReference type="Proteomes" id="UP000011115">
    <property type="component" value="Unassembled WGS sequence"/>
</dbReference>
<accession>M1DRS1</accession>
<feature type="compositionally biased region" description="Polar residues" evidence="1">
    <location>
        <begin position="252"/>
        <end position="272"/>
    </location>
</feature>
<dbReference type="InParanoid" id="M1DRS1"/>
<dbReference type="PaxDb" id="4113-PGSC0003DMT400093346"/>
<protein>
    <recommendedName>
        <fullName evidence="4">Retrotransposon gag protein</fullName>
    </recommendedName>
</protein>
<dbReference type="HOGENOM" id="CLU_1167603_0_0_1"/>
<dbReference type="Gramene" id="PGSC0003DMT400093346">
    <property type="protein sequence ID" value="PGSC0003DMT400093346"/>
    <property type="gene ID" value="PGSC0003DMG400042917"/>
</dbReference>
<evidence type="ECO:0000313" key="2">
    <source>
        <dbReference type="EnsemblPlants" id="PGSC0003DMT400093346"/>
    </source>
</evidence>
<proteinExistence type="predicted"/>
<feature type="region of interest" description="Disordered" evidence="1">
    <location>
        <begin position="249"/>
        <end position="272"/>
    </location>
</feature>
<name>M1DRS1_SOLTU</name>
<reference evidence="3" key="1">
    <citation type="journal article" date="2011" name="Nature">
        <title>Genome sequence and analysis of the tuber crop potato.</title>
        <authorList>
            <consortium name="The Potato Genome Sequencing Consortium"/>
        </authorList>
    </citation>
    <scope>NUCLEOTIDE SEQUENCE [LARGE SCALE GENOMIC DNA]</scope>
    <source>
        <strain evidence="3">cv. DM1-3 516 R44</strain>
    </source>
</reference>
<reference evidence="2" key="2">
    <citation type="submission" date="2015-06" db="UniProtKB">
        <authorList>
            <consortium name="EnsemblPlants"/>
        </authorList>
    </citation>
    <scope>IDENTIFICATION</scope>
    <source>
        <strain evidence="2">DM1-3 516 R44</strain>
    </source>
</reference>
<dbReference type="EnsemblPlants" id="PGSC0003DMT400093346">
    <property type="protein sequence ID" value="PGSC0003DMT400093346"/>
    <property type="gene ID" value="PGSC0003DMG400042917"/>
</dbReference>
<sequence length="272" mass="30359">MTLVLPNVPVCQALKEKIKSVIERSSQRVAEQFRDAVPYRPKLQNLKDAEEKLSISASNGDPIDHPPLKMMMLKDNILSFNKLEGESVYELWQRFKALLQQCPTHGIPDKMLLECLYPEPEEGLPYKSRSGKVVEKCRASKRSSRRITKEVGDPDLIRRLDPTSTEDPVKLGKVSDHLACRRMGRRARLMSPNGRELDGFLKGQRKTTIRDPNVPSWARGFYLAMEAFLADTPLATTSGSGTVVSFEATPGIENQDQSDAPGTDAQTYGATV</sequence>
<evidence type="ECO:0000313" key="3">
    <source>
        <dbReference type="Proteomes" id="UP000011115"/>
    </source>
</evidence>
<evidence type="ECO:0000256" key="1">
    <source>
        <dbReference type="SAM" id="MobiDB-lite"/>
    </source>
</evidence>
<keyword evidence="3" id="KW-1185">Reference proteome</keyword>
<organism evidence="2 3">
    <name type="scientific">Solanum tuberosum</name>
    <name type="common">Potato</name>
    <dbReference type="NCBI Taxonomy" id="4113"/>
    <lineage>
        <taxon>Eukaryota</taxon>
        <taxon>Viridiplantae</taxon>
        <taxon>Streptophyta</taxon>
        <taxon>Embryophyta</taxon>
        <taxon>Tracheophyta</taxon>
        <taxon>Spermatophyta</taxon>
        <taxon>Magnoliopsida</taxon>
        <taxon>eudicotyledons</taxon>
        <taxon>Gunneridae</taxon>
        <taxon>Pentapetalae</taxon>
        <taxon>asterids</taxon>
        <taxon>lamiids</taxon>
        <taxon>Solanales</taxon>
        <taxon>Solanaceae</taxon>
        <taxon>Solanoideae</taxon>
        <taxon>Solaneae</taxon>
        <taxon>Solanum</taxon>
    </lineage>
</organism>